<evidence type="ECO:0000256" key="1">
    <source>
        <dbReference type="ARBA" id="ARBA00004377"/>
    </source>
</evidence>
<evidence type="ECO:0000313" key="18">
    <source>
        <dbReference type="Proteomes" id="UP000075902"/>
    </source>
</evidence>
<dbReference type="EnsemblMetazoa" id="AMEC012646-RA">
    <property type="protein sequence ID" value="AMEC012646-PA"/>
    <property type="gene ID" value="AMEC012646"/>
</dbReference>
<dbReference type="PRINTS" id="PR00813">
    <property type="entry name" value="BCTERIALGSPG"/>
</dbReference>
<accession>A0A182U2D8</accession>
<protein>
    <recommendedName>
        <fullName evidence="4">Type II secretion system core protein G</fullName>
    </recommendedName>
</protein>
<evidence type="ECO:0000256" key="7">
    <source>
        <dbReference type="ARBA" id="ARBA00022481"/>
    </source>
</evidence>
<feature type="domain" description="T2SS protein K first SAM-like" evidence="16">
    <location>
        <begin position="221"/>
        <end position="303"/>
    </location>
</feature>
<feature type="domain" description="Type II secretion system protein GspG C-terminal" evidence="15">
    <location>
        <begin position="34"/>
        <end position="107"/>
    </location>
</feature>
<keyword evidence="11 13" id="KW-1133">Transmembrane helix</keyword>
<dbReference type="InterPro" id="IPR000983">
    <property type="entry name" value="Bac_GSPG_pilin"/>
</dbReference>
<dbReference type="Pfam" id="PF07963">
    <property type="entry name" value="N_methyl"/>
    <property type="match status" value="1"/>
</dbReference>
<dbReference type="InterPro" id="IPR049031">
    <property type="entry name" value="T2SSK_SAM-like_1st"/>
</dbReference>
<evidence type="ECO:0000256" key="3">
    <source>
        <dbReference type="ARBA" id="ARBA00009984"/>
    </source>
</evidence>
<dbReference type="STRING" id="34690.A0A182U2D8"/>
<feature type="transmembrane region" description="Helical" evidence="13">
    <location>
        <begin position="12"/>
        <end position="32"/>
    </location>
</feature>
<dbReference type="InterPro" id="IPR012902">
    <property type="entry name" value="N_methyl_site"/>
</dbReference>
<dbReference type="NCBIfam" id="TIGR02532">
    <property type="entry name" value="IV_pilin_GFxxxE"/>
    <property type="match status" value="1"/>
</dbReference>
<dbReference type="SUPFAM" id="SSF47781">
    <property type="entry name" value="RuvA domain 2-like"/>
    <property type="match status" value="1"/>
</dbReference>
<comment type="similarity">
    <text evidence="3">Belongs to the GSP G family.</text>
</comment>
<dbReference type="PROSITE" id="PS00409">
    <property type="entry name" value="PROKAR_NTER_METHYL"/>
    <property type="match status" value="1"/>
</dbReference>
<dbReference type="InterPro" id="IPR010994">
    <property type="entry name" value="RuvA_2-like"/>
</dbReference>
<dbReference type="InterPro" id="IPR038072">
    <property type="entry name" value="GspK_central_sf"/>
</dbReference>
<feature type="transmembrane region" description="Helical" evidence="13">
    <location>
        <begin position="127"/>
        <end position="149"/>
    </location>
</feature>
<evidence type="ECO:0000259" key="14">
    <source>
        <dbReference type="Pfam" id="PF03934"/>
    </source>
</evidence>
<dbReference type="Gene3D" id="3.30.1300.30">
    <property type="entry name" value="GSPII I/J protein-like"/>
    <property type="match status" value="1"/>
</dbReference>
<evidence type="ECO:0000259" key="15">
    <source>
        <dbReference type="Pfam" id="PF08334"/>
    </source>
</evidence>
<keyword evidence="8" id="KW-0997">Cell inner membrane</keyword>
<dbReference type="PANTHER" id="PTHR30093:SF44">
    <property type="entry name" value="TYPE II SECRETION SYSTEM CORE PROTEIN G"/>
    <property type="match status" value="1"/>
</dbReference>
<dbReference type="NCBIfam" id="TIGR01710">
    <property type="entry name" value="typeII_sec_gspG"/>
    <property type="match status" value="1"/>
</dbReference>
<dbReference type="Pfam" id="PF03934">
    <property type="entry name" value="T2SSK"/>
    <property type="match status" value="1"/>
</dbReference>
<keyword evidence="10" id="KW-0653">Protein transport</keyword>
<evidence type="ECO:0000256" key="5">
    <source>
        <dbReference type="ARBA" id="ARBA00022448"/>
    </source>
</evidence>
<keyword evidence="6" id="KW-1003">Cell membrane</keyword>
<comment type="subcellular location">
    <subcellularLocation>
        <location evidence="1">Cell inner membrane</location>
        <topology evidence="1">Single-pass membrane protein</topology>
    </subcellularLocation>
</comment>
<keyword evidence="12 13" id="KW-0472">Membrane</keyword>
<comment type="similarity">
    <text evidence="2">Belongs to the GSP K family.</text>
</comment>
<dbReference type="NCBIfam" id="NF037980">
    <property type="entry name" value="T2SS_GspK"/>
    <property type="match status" value="1"/>
</dbReference>
<dbReference type="Pfam" id="PF08334">
    <property type="entry name" value="T2SSG"/>
    <property type="match status" value="1"/>
</dbReference>
<evidence type="ECO:0000256" key="2">
    <source>
        <dbReference type="ARBA" id="ARBA00007246"/>
    </source>
</evidence>
<sequence>MDGVRLASQRGFTLIEIMVVVVILGILAAMVVPKVLDRPDQARATAARQDIAGLMQALKLYRLDQGRYPSQAQGLKVLVEKPADAATSNWRAYLERLPNDPWGRPYQRGRERRHRLLAALNVDRQRGMAVISALLVAALVAVIAAGLLARQARLVRLAEGEGERQAAQWVARSATAFGLQRLRQAWQQDPATRLDQGWARGWQLPVTDSAAFDGRLLDEQGLFNLASLVHEGQLDPLEQAAFQRLGASVGVAPATLAALEQRLLAAYGEARLPRPRSLEDLAGAPGVEPRALARLAPFVTVLPLPGWVNGNTAPAEVIAARVPGLGLERARALVAERDRGQGFINSGDLLNRLRLPQLDTEQVRLGITSEWFRLQGQRRLRLALPPLRLLEPGSVLEGLWLEARGQALPCSVALPTLAATLRGAPLELRLHPEDSLLARVALPPLPAPRLAAAAACALDGLALEGRDALHLAHGPREADGQVQLAWLARPALARLQRLLAGVRFRLVPAPFFLPLPPPGQVSAQCLDGHLVARSGPDHGWVHPLPALALAEQPDPA</sequence>
<dbReference type="Pfam" id="PF21687">
    <property type="entry name" value="T2SSK_1st"/>
    <property type="match status" value="1"/>
</dbReference>
<dbReference type="SUPFAM" id="SSF158544">
    <property type="entry name" value="GspK insert domain-like"/>
    <property type="match status" value="1"/>
</dbReference>
<evidence type="ECO:0000313" key="17">
    <source>
        <dbReference type="EnsemblMetazoa" id="AMEC012646-PA"/>
    </source>
</evidence>
<feature type="domain" description="T2SS protein K second SAM-like" evidence="14">
    <location>
        <begin position="308"/>
        <end position="367"/>
    </location>
</feature>
<reference evidence="18" key="1">
    <citation type="submission" date="2014-01" db="EMBL/GenBank/DDBJ databases">
        <title>The Genome Sequence of Anopheles melas CM1001059_A (V2).</title>
        <authorList>
            <consortium name="The Broad Institute Genomics Platform"/>
            <person name="Neafsey D.E."/>
            <person name="Besansky N."/>
            <person name="Howell P."/>
            <person name="Walton C."/>
            <person name="Young S.K."/>
            <person name="Zeng Q."/>
            <person name="Gargeya S."/>
            <person name="Fitzgerald M."/>
            <person name="Haas B."/>
            <person name="Abouelleil A."/>
            <person name="Allen A.W."/>
            <person name="Alvarado L."/>
            <person name="Arachchi H.M."/>
            <person name="Berlin A.M."/>
            <person name="Chapman S.B."/>
            <person name="Gainer-Dewar J."/>
            <person name="Goldberg J."/>
            <person name="Griggs A."/>
            <person name="Gujja S."/>
            <person name="Hansen M."/>
            <person name="Howarth C."/>
            <person name="Imamovic A."/>
            <person name="Ireland A."/>
            <person name="Larimer J."/>
            <person name="McCowan C."/>
            <person name="Murphy C."/>
            <person name="Pearson M."/>
            <person name="Poon T.W."/>
            <person name="Priest M."/>
            <person name="Roberts A."/>
            <person name="Saif S."/>
            <person name="Shea T."/>
            <person name="Sisk P."/>
            <person name="Sykes S."/>
            <person name="Wortman J."/>
            <person name="Nusbaum C."/>
            <person name="Birren B."/>
        </authorList>
    </citation>
    <scope>NUCLEOTIDE SEQUENCE [LARGE SCALE GENOMIC DNA]</scope>
    <source>
        <strain evidence="18">CM1001059</strain>
    </source>
</reference>
<evidence type="ECO:0000256" key="10">
    <source>
        <dbReference type="ARBA" id="ARBA00022927"/>
    </source>
</evidence>
<evidence type="ECO:0000259" key="16">
    <source>
        <dbReference type="Pfam" id="PF21687"/>
    </source>
</evidence>
<evidence type="ECO:0000256" key="13">
    <source>
        <dbReference type="SAM" id="Phobius"/>
    </source>
</evidence>
<name>A0A182U2D8_9DIPT</name>
<dbReference type="AlphaFoldDB" id="A0A182U2D8"/>
<evidence type="ECO:0000256" key="8">
    <source>
        <dbReference type="ARBA" id="ARBA00022519"/>
    </source>
</evidence>
<dbReference type="VEuPathDB" id="VectorBase:AMEC012646"/>
<dbReference type="Gene3D" id="3.30.700.10">
    <property type="entry name" value="Glycoprotein, Type 4 Pilin"/>
    <property type="match status" value="1"/>
</dbReference>
<keyword evidence="18" id="KW-1185">Reference proteome</keyword>
<dbReference type="Gene3D" id="3.30.420.380">
    <property type="match status" value="1"/>
</dbReference>
<proteinExistence type="inferred from homology"/>
<organism evidence="17 18">
    <name type="scientific">Anopheles melas</name>
    <dbReference type="NCBI Taxonomy" id="34690"/>
    <lineage>
        <taxon>Eukaryota</taxon>
        <taxon>Metazoa</taxon>
        <taxon>Ecdysozoa</taxon>
        <taxon>Arthropoda</taxon>
        <taxon>Hexapoda</taxon>
        <taxon>Insecta</taxon>
        <taxon>Pterygota</taxon>
        <taxon>Neoptera</taxon>
        <taxon>Endopterygota</taxon>
        <taxon>Diptera</taxon>
        <taxon>Nematocera</taxon>
        <taxon>Culicoidea</taxon>
        <taxon>Culicidae</taxon>
        <taxon>Anophelinae</taxon>
        <taxon>Anopheles</taxon>
    </lineage>
</organism>
<evidence type="ECO:0000256" key="12">
    <source>
        <dbReference type="ARBA" id="ARBA00023136"/>
    </source>
</evidence>
<reference evidence="17" key="2">
    <citation type="submission" date="2020-05" db="UniProtKB">
        <authorList>
            <consortium name="EnsemblMetazoa"/>
        </authorList>
    </citation>
    <scope>IDENTIFICATION</scope>
    <source>
        <strain evidence="17">CM1001059</strain>
    </source>
</reference>
<dbReference type="SUPFAM" id="SSF53067">
    <property type="entry name" value="Actin-like ATPase domain"/>
    <property type="match status" value="1"/>
</dbReference>
<keyword evidence="5" id="KW-0813">Transport</keyword>
<dbReference type="SUPFAM" id="SSF54523">
    <property type="entry name" value="Pili subunits"/>
    <property type="match status" value="2"/>
</dbReference>
<dbReference type="InterPro" id="IPR049179">
    <property type="entry name" value="T2SSK_SAM-like_2nd"/>
</dbReference>
<dbReference type="InterPro" id="IPR010054">
    <property type="entry name" value="Type2_sec_GspG"/>
</dbReference>
<dbReference type="InterPro" id="IPR043129">
    <property type="entry name" value="ATPase_NBD"/>
</dbReference>
<dbReference type="Proteomes" id="UP000075902">
    <property type="component" value="Unassembled WGS sequence"/>
</dbReference>
<dbReference type="GO" id="GO:0009306">
    <property type="term" value="P:protein secretion"/>
    <property type="evidence" value="ECO:0007669"/>
    <property type="project" value="InterPro"/>
</dbReference>
<keyword evidence="9 13" id="KW-0812">Transmembrane</keyword>
<evidence type="ECO:0000256" key="9">
    <source>
        <dbReference type="ARBA" id="ARBA00022692"/>
    </source>
</evidence>
<dbReference type="InterPro" id="IPR005628">
    <property type="entry name" value="GspK"/>
</dbReference>
<evidence type="ECO:0000256" key="4">
    <source>
        <dbReference type="ARBA" id="ARBA00020042"/>
    </source>
</evidence>
<keyword evidence="7" id="KW-0488">Methylation</keyword>
<dbReference type="PANTHER" id="PTHR30093">
    <property type="entry name" value="GENERAL SECRETION PATHWAY PROTEIN G"/>
    <property type="match status" value="1"/>
</dbReference>
<dbReference type="InterPro" id="IPR045584">
    <property type="entry name" value="Pilin-like"/>
</dbReference>
<evidence type="ECO:0000256" key="11">
    <source>
        <dbReference type="ARBA" id="ARBA00022989"/>
    </source>
</evidence>
<dbReference type="InterPro" id="IPR013545">
    <property type="entry name" value="T2SS_protein-GspG_C"/>
</dbReference>
<dbReference type="GO" id="GO:0005886">
    <property type="term" value="C:plasma membrane"/>
    <property type="evidence" value="ECO:0007669"/>
    <property type="project" value="UniProtKB-SubCell"/>
</dbReference>
<evidence type="ECO:0000256" key="6">
    <source>
        <dbReference type="ARBA" id="ARBA00022475"/>
    </source>
</evidence>